<protein>
    <submittedName>
        <fullName evidence="2">Ribonuclease H-like protein</fullName>
    </submittedName>
</protein>
<evidence type="ECO:0000313" key="3">
    <source>
        <dbReference type="Proteomes" id="UP000242146"/>
    </source>
</evidence>
<accession>A0A1X2G701</accession>
<dbReference type="SUPFAM" id="SSF53098">
    <property type="entry name" value="Ribonuclease H-like"/>
    <property type="match status" value="1"/>
</dbReference>
<feature type="domain" description="SAP" evidence="1">
    <location>
        <begin position="8"/>
        <end position="42"/>
    </location>
</feature>
<evidence type="ECO:0000313" key="2">
    <source>
        <dbReference type="EMBL" id="ORX46740.1"/>
    </source>
</evidence>
<dbReference type="OrthoDB" id="5552842at2759"/>
<proteinExistence type="predicted"/>
<evidence type="ECO:0000259" key="1">
    <source>
        <dbReference type="PROSITE" id="PS50800"/>
    </source>
</evidence>
<dbReference type="EMBL" id="MCGT01000036">
    <property type="protein sequence ID" value="ORX46740.1"/>
    <property type="molecule type" value="Genomic_DNA"/>
</dbReference>
<dbReference type="InterPro" id="IPR039197">
    <property type="entry name" value="Mrs1/Cce1"/>
</dbReference>
<dbReference type="AlphaFoldDB" id="A0A1X2G701"/>
<dbReference type="PANTHER" id="PTHR28072:SF1">
    <property type="entry name" value="CRUCIFORM CUTTING ENDONUCLEASE 1, MITOCHONDRIAL-RELATED"/>
    <property type="match status" value="1"/>
</dbReference>
<gene>
    <name evidence="2" type="ORF">DM01DRAFT_1339398</name>
</gene>
<dbReference type="PROSITE" id="PS50800">
    <property type="entry name" value="SAP"/>
    <property type="match status" value="1"/>
</dbReference>
<dbReference type="GO" id="GO:0000402">
    <property type="term" value="F:crossed form four-way junction DNA binding"/>
    <property type="evidence" value="ECO:0007669"/>
    <property type="project" value="TreeGrafter"/>
</dbReference>
<dbReference type="Gene3D" id="3.30.420.10">
    <property type="entry name" value="Ribonuclease H-like superfamily/Ribonuclease H"/>
    <property type="match status" value="1"/>
</dbReference>
<reference evidence="2 3" key="1">
    <citation type="submission" date="2016-07" db="EMBL/GenBank/DDBJ databases">
        <title>Pervasive Adenine N6-methylation of Active Genes in Fungi.</title>
        <authorList>
            <consortium name="DOE Joint Genome Institute"/>
            <person name="Mondo S.J."/>
            <person name="Dannebaum R.O."/>
            <person name="Kuo R.C."/>
            <person name="Labutti K."/>
            <person name="Haridas S."/>
            <person name="Kuo A."/>
            <person name="Salamov A."/>
            <person name="Ahrendt S.R."/>
            <person name="Lipzen A."/>
            <person name="Sullivan W."/>
            <person name="Andreopoulos W.B."/>
            <person name="Clum A."/>
            <person name="Lindquist E."/>
            <person name="Daum C."/>
            <person name="Ramamoorthy G.K."/>
            <person name="Gryganskyi A."/>
            <person name="Culley D."/>
            <person name="Magnuson J.K."/>
            <person name="James T.Y."/>
            <person name="O'Malley M.A."/>
            <person name="Stajich J.E."/>
            <person name="Spatafora J.W."/>
            <person name="Visel A."/>
            <person name="Grigoriev I.V."/>
        </authorList>
    </citation>
    <scope>NUCLEOTIDE SEQUENCE [LARGE SCALE GENOMIC DNA]</scope>
    <source>
        <strain evidence="2 3">NRRL 3301</strain>
    </source>
</reference>
<dbReference type="GO" id="GO:0000403">
    <property type="term" value="F:Y-form DNA binding"/>
    <property type="evidence" value="ECO:0007669"/>
    <property type="project" value="TreeGrafter"/>
</dbReference>
<dbReference type="GO" id="GO:0004520">
    <property type="term" value="F:DNA endonuclease activity"/>
    <property type="evidence" value="ECO:0007669"/>
    <property type="project" value="TreeGrafter"/>
</dbReference>
<comment type="caution">
    <text evidence="2">The sequence shown here is derived from an EMBL/GenBank/DDBJ whole genome shotgun (WGS) entry which is preliminary data.</text>
</comment>
<dbReference type="InterPro" id="IPR012337">
    <property type="entry name" value="RNaseH-like_sf"/>
</dbReference>
<keyword evidence="3" id="KW-1185">Reference proteome</keyword>
<sequence>MLPLQHVLLTYKVPQLRQLALSFGLQVGGAKPVLMDRISTHCNKTLARMPNLIATVKSTPWQSEKQRMQWIQTMLPSSVLSFDLGYRNLAFVVMDRHQCIQHWELVDLSMPKGYSYHPSVFLPLVRDRLVNGRIAPLLNQPNLAIDAVLVEQQRARTGGSAIVFEHTLRVNTVETILWTTLTQMAPAIPKLAVPRRLVDETWTKDASLVDELTTPQLASKKRMGTHLMTAWLEQGKVTCVDDAMKQQFINAKKKDDLSDCLMQALAWYRWQTNTLTFLCDHIHSLK</sequence>
<dbReference type="GO" id="GO:0070336">
    <property type="term" value="F:flap-structured DNA binding"/>
    <property type="evidence" value="ECO:0007669"/>
    <property type="project" value="TreeGrafter"/>
</dbReference>
<dbReference type="Proteomes" id="UP000242146">
    <property type="component" value="Unassembled WGS sequence"/>
</dbReference>
<name>A0A1X2G701_9FUNG</name>
<dbReference type="InterPro" id="IPR003034">
    <property type="entry name" value="SAP_dom"/>
</dbReference>
<dbReference type="InterPro" id="IPR015242">
    <property type="entry name" value="Ydc2_cat"/>
</dbReference>
<organism evidence="2 3">
    <name type="scientific">Hesseltinella vesiculosa</name>
    <dbReference type="NCBI Taxonomy" id="101127"/>
    <lineage>
        <taxon>Eukaryota</taxon>
        <taxon>Fungi</taxon>
        <taxon>Fungi incertae sedis</taxon>
        <taxon>Mucoromycota</taxon>
        <taxon>Mucoromycotina</taxon>
        <taxon>Mucoromycetes</taxon>
        <taxon>Mucorales</taxon>
        <taxon>Cunninghamellaceae</taxon>
        <taxon>Hesseltinella</taxon>
    </lineage>
</organism>
<dbReference type="Pfam" id="PF09159">
    <property type="entry name" value="Ydc2-catalyt"/>
    <property type="match status" value="2"/>
</dbReference>
<dbReference type="GO" id="GO:0005739">
    <property type="term" value="C:mitochondrion"/>
    <property type="evidence" value="ECO:0007669"/>
    <property type="project" value="TreeGrafter"/>
</dbReference>
<dbReference type="InterPro" id="IPR036397">
    <property type="entry name" value="RNaseH_sf"/>
</dbReference>
<dbReference type="PANTHER" id="PTHR28072">
    <property type="entry name" value="CRUCIFORM CUTTING ENDONUCLEASE 1, MITOCHONDRIAL-RELATED"/>
    <property type="match status" value="1"/>
</dbReference>